<feature type="transmembrane region" description="Helical" evidence="6">
    <location>
        <begin position="34"/>
        <end position="50"/>
    </location>
</feature>
<dbReference type="KEGG" id="htq:FRZ44_04280"/>
<organism evidence="8 9">
    <name type="scientific">Hypericibacter terrae</name>
    <dbReference type="NCBI Taxonomy" id="2602015"/>
    <lineage>
        <taxon>Bacteria</taxon>
        <taxon>Pseudomonadati</taxon>
        <taxon>Pseudomonadota</taxon>
        <taxon>Alphaproteobacteria</taxon>
        <taxon>Rhodospirillales</taxon>
        <taxon>Dongiaceae</taxon>
        <taxon>Hypericibacter</taxon>
    </lineage>
</organism>
<dbReference type="PANTHER" id="PTHR32322:SF2">
    <property type="entry name" value="EAMA DOMAIN-CONTAINING PROTEIN"/>
    <property type="match status" value="1"/>
</dbReference>
<evidence type="ECO:0000256" key="4">
    <source>
        <dbReference type="ARBA" id="ARBA00022989"/>
    </source>
</evidence>
<feature type="domain" description="EamA" evidence="7">
    <location>
        <begin position="3"/>
        <end position="131"/>
    </location>
</feature>
<evidence type="ECO:0000256" key="3">
    <source>
        <dbReference type="ARBA" id="ARBA00022692"/>
    </source>
</evidence>
<feature type="transmembrane region" description="Helical" evidence="6">
    <location>
        <begin position="62"/>
        <end position="83"/>
    </location>
</feature>
<evidence type="ECO:0000256" key="6">
    <source>
        <dbReference type="SAM" id="Phobius"/>
    </source>
</evidence>
<feature type="transmembrane region" description="Helical" evidence="6">
    <location>
        <begin position="174"/>
        <end position="192"/>
    </location>
</feature>
<proteinExistence type="inferred from homology"/>
<comment type="similarity">
    <text evidence="2">Belongs to the EamA transporter family.</text>
</comment>
<dbReference type="PANTHER" id="PTHR32322">
    <property type="entry name" value="INNER MEMBRANE TRANSPORTER"/>
    <property type="match status" value="1"/>
</dbReference>
<feature type="transmembrane region" description="Helical" evidence="6">
    <location>
        <begin position="235"/>
        <end position="254"/>
    </location>
</feature>
<evidence type="ECO:0000256" key="5">
    <source>
        <dbReference type="ARBA" id="ARBA00023136"/>
    </source>
</evidence>
<evidence type="ECO:0000256" key="1">
    <source>
        <dbReference type="ARBA" id="ARBA00004141"/>
    </source>
</evidence>
<feature type="domain" description="EamA" evidence="7">
    <location>
        <begin position="143"/>
        <end position="277"/>
    </location>
</feature>
<keyword evidence="3 6" id="KW-0812">Transmembrane</keyword>
<protein>
    <recommendedName>
        <fullName evidence="7">EamA domain-containing protein</fullName>
    </recommendedName>
</protein>
<gene>
    <name evidence="8" type="ORF">FRZ44_04280</name>
</gene>
<dbReference type="InterPro" id="IPR000620">
    <property type="entry name" value="EamA_dom"/>
</dbReference>
<reference evidence="8 9" key="1">
    <citation type="submission" date="2019-08" db="EMBL/GenBank/DDBJ databases">
        <title>Hyperibacter terrae gen. nov., sp. nov. and Hyperibacter viscosus sp. nov., two new members in the family Rhodospirillaceae isolated from the rhizosphere of Hypericum perforatum.</title>
        <authorList>
            <person name="Noviana Z."/>
        </authorList>
    </citation>
    <scope>NUCLEOTIDE SEQUENCE [LARGE SCALE GENOMIC DNA]</scope>
    <source>
        <strain evidence="8 9">R5913</strain>
    </source>
</reference>
<dbReference type="EMBL" id="CP042906">
    <property type="protein sequence ID" value="QEX15148.1"/>
    <property type="molecule type" value="Genomic_DNA"/>
</dbReference>
<feature type="transmembrane region" description="Helical" evidence="6">
    <location>
        <begin position="89"/>
        <end position="109"/>
    </location>
</feature>
<dbReference type="Proteomes" id="UP000326202">
    <property type="component" value="Chromosome"/>
</dbReference>
<feature type="transmembrane region" description="Helical" evidence="6">
    <location>
        <begin position="116"/>
        <end position="136"/>
    </location>
</feature>
<evidence type="ECO:0000313" key="8">
    <source>
        <dbReference type="EMBL" id="QEX15148.1"/>
    </source>
</evidence>
<name>A0A5J6MCQ8_9PROT</name>
<feature type="transmembrane region" description="Helical" evidence="6">
    <location>
        <begin position="204"/>
        <end position="223"/>
    </location>
</feature>
<dbReference type="InterPro" id="IPR050638">
    <property type="entry name" value="AA-Vitamin_Transporters"/>
</dbReference>
<feature type="transmembrane region" description="Helical" evidence="6">
    <location>
        <begin position="142"/>
        <end position="162"/>
    </location>
</feature>
<accession>A0A5J6MCQ8</accession>
<evidence type="ECO:0000259" key="7">
    <source>
        <dbReference type="Pfam" id="PF00892"/>
    </source>
</evidence>
<dbReference type="AlphaFoldDB" id="A0A5J6MCQ8"/>
<feature type="transmembrane region" description="Helical" evidence="6">
    <location>
        <begin position="260"/>
        <end position="280"/>
    </location>
</feature>
<sequence>MAAALATVTIWGAWIALTRKGVTTGLAPVDVALLRYSVPSLVLLPVLWRIRPALKQAGARRSLVMIAGSGAPFFLVCSTGMALAPAADIGALLPGTMPLFVALFGSLFLRERIGALRLLGFALIFAGAVAVAIGGIGHEGAWRGYPLLLGAASMWACYTLAFRRSGINAWQSAAIVNTGSILLLLPVLFFSGTSRLLDAPLHDILLQGVVQGLLSGLLALVCYGAAVRRLGASNAAAFAALAPGLAALFGVPLLGEIPSLLSLAAILIVGFGVALASGAIQRGR</sequence>
<comment type="subcellular location">
    <subcellularLocation>
        <location evidence="1">Membrane</location>
        <topology evidence="1">Multi-pass membrane protein</topology>
    </subcellularLocation>
</comment>
<dbReference type="InterPro" id="IPR037185">
    <property type="entry name" value="EmrE-like"/>
</dbReference>
<dbReference type="Pfam" id="PF00892">
    <property type="entry name" value="EamA"/>
    <property type="match status" value="2"/>
</dbReference>
<dbReference type="SUPFAM" id="SSF103481">
    <property type="entry name" value="Multidrug resistance efflux transporter EmrE"/>
    <property type="match status" value="2"/>
</dbReference>
<dbReference type="GO" id="GO:0016020">
    <property type="term" value="C:membrane"/>
    <property type="evidence" value="ECO:0007669"/>
    <property type="project" value="UniProtKB-SubCell"/>
</dbReference>
<evidence type="ECO:0000256" key="2">
    <source>
        <dbReference type="ARBA" id="ARBA00007362"/>
    </source>
</evidence>
<keyword evidence="4 6" id="KW-1133">Transmembrane helix</keyword>
<keyword evidence="5 6" id="KW-0472">Membrane</keyword>
<keyword evidence="9" id="KW-1185">Reference proteome</keyword>
<evidence type="ECO:0000313" key="9">
    <source>
        <dbReference type="Proteomes" id="UP000326202"/>
    </source>
</evidence>